<evidence type="ECO:0000256" key="1">
    <source>
        <dbReference type="SAM" id="MobiDB-lite"/>
    </source>
</evidence>
<proteinExistence type="predicted"/>
<comment type="caution">
    <text evidence="3">The sequence shown here is derived from an EMBL/GenBank/DDBJ whole genome shotgun (WGS) entry which is preliminary data.</text>
</comment>
<organism evidence="3 4">
    <name type="scientific">Mycena sanguinolenta</name>
    <dbReference type="NCBI Taxonomy" id="230812"/>
    <lineage>
        <taxon>Eukaryota</taxon>
        <taxon>Fungi</taxon>
        <taxon>Dikarya</taxon>
        <taxon>Basidiomycota</taxon>
        <taxon>Agaricomycotina</taxon>
        <taxon>Agaricomycetes</taxon>
        <taxon>Agaricomycetidae</taxon>
        <taxon>Agaricales</taxon>
        <taxon>Marasmiineae</taxon>
        <taxon>Mycenaceae</taxon>
        <taxon>Mycena</taxon>
    </lineage>
</organism>
<feature type="compositionally biased region" description="Polar residues" evidence="1">
    <location>
        <begin position="278"/>
        <end position="287"/>
    </location>
</feature>
<keyword evidence="2" id="KW-0732">Signal</keyword>
<keyword evidence="4" id="KW-1185">Reference proteome</keyword>
<accession>A0A8H6Z5P3</accession>
<dbReference type="EMBL" id="JACAZH010000004">
    <property type="protein sequence ID" value="KAF7371182.1"/>
    <property type="molecule type" value="Genomic_DNA"/>
</dbReference>
<reference evidence="3" key="1">
    <citation type="submission" date="2020-05" db="EMBL/GenBank/DDBJ databases">
        <title>Mycena genomes resolve the evolution of fungal bioluminescence.</title>
        <authorList>
            <person name="Tsai I.J."/>
        </authorList>
    </citation>
    <scope>NUCLEOTIDE SEQUENCE</scope>
    <source>
        <strain evidence="3">160909Yilan</strain>
    </source>
</reference>
<dbReference type="AlphaFoldDB" id="A0A8H6Z5P3"/>
<evidence type="ECO:0000313" key="3">
    <source>
        <dbReference type="EMBL" id="KAF7371182.1"/>
    </source>
</evidence>
<name>A0A8H6Z5P3_9AGAR</name>
<feature type="region of interest" description="Disordered" evidence="1">
    <location>
        <begin position="462"/>
        <end position="498"/>
    </location>
</feature>
<protein>
    <recommendedName>
        <fullName evidence="5">HAUS augmin-like complex subunit 6 N-terminal domain-containing protein</fullName>
    </recommendedName>
</protein>
<sequence length="605" mass="66287">MSATVFSLPAALILLIHLHLLQYPHANKPEYDHNIFNARVRSLRDRTRTMEDVCHFLIGRIEGTKDRVRKVISTYPCVQPADSTAFRTSLAKFLQDLRHSSVFPAGPSGQHGQPSGKTIPPPAEAKTVAWWWKDVVVRKSLLEECAGEKFERLILALSTYALLKGSAIHPESYETQALLRTQPRVYGTRLATFQACHHSWARAASILNKRQQDFRFLRATVQAQSGSASKYTSLSTEKLVALADSKLRDVRHAAQWSGPNGPSALKFLAEMVQLGQPNLSSSTQSAPPTDKFAAATPPSSLPIAAAHHPTTLRNLSKKIFPKDVDVAAHAHTPQTTVVASRPHASIVLAARVDAENRMLQALTDSFARTRKSANELKARLTRWGAAQRQNPAHGKHTRKHARSVVDVNLNLWQDKNRQLSLVNFEATSSLDCALGPSLSGSCPVSGKGKSLHERIDATRDSLLPKYPLVPGSASQPATARLPEPKSRPSPPQTPRAARQQLGAVIAPETVKPARYALNHRIGTADSEFERTGAATPRALQKSSPRGAISSMRGYLTQQDSDDDFDAFDEGPSMSVRDLLLQADTTHFDIIGDDSSELDNQSFGWA</sequence>
<evidence type="ECO:0000256" key="2">
    <source>
        <dbReference type="SAM" id="SignalP"/>
    </source>
</evidence>
<gene>
    <name evidence="3" type="ORF">MSAN_00753700</name>
</gene>
<evidence type="ECO:0008006" key="5">
    <source>
        <dbReference type="Google" id="ProtNLM"/>
    </source>
</evidence>
<dbReference type="Proteomes" id="UP000623467">
    <property type="component" value="Unassembled WGS sequence"/>
</dbReference>
<feature type="region of interest" description="Disordered" evidence="1">
    <location>
        <begin position="278"/>
        <end position="297"/>
    </location>
</feature>
<evidence type="ECO:0000313" key="4">
    <source>
        <dbReference type="Proteomes" id="UP000623467"/>
    </source>
</evidence>
<feature type="signal peptide" evidence="2">
    <location>
        <begin position="1"/>
        <end position="26"/>
    </location>
</feature>
<feature type="chain" id="PRO_5034604514" description="HAUS augmin-like complex subunit 6 N-terminal domain-containing protein" evidence="2">
    <location>
        <begin position="27"/>
        <end position="605"/>
    </location>
</feature>
<dbReference type="OrthoDB" id="5575722at2759"/>